<evidence type="ECO:0000256" key="1">
    <source>
        <dbReference type="SAM" id="MobiDB-lite"/>
    </source>
</evidence>
<feature type="compositionally biased region" description="Polar residues" evidence="1">
    <location>
        <begin position="70"/>
        <end position="87"/>
    </location>
</feature>
<dbReference type="OrthoDB" id="2534562at2759"/>
<proteinExistence type="predicted"/>
<dbReference type="EMBL" id="MCGR01000032">
    <property type="protein sequence ID" value="ORY77239.1"/>
    <property type="molecule type" value="Genomic_DNA"/>
</dbReference>
<dbReference type="AlphaFoldDB" id="A0A1Y2F061"/>
<dbReference type="Proteomes" id="UP000193467">
    <property type="component" value="Unassembled WGS sequence"/>
</dbReference>
<sequence>MPFDPNKPNPSINREMVAPIPSEQKKHEKERTEDTSPSDGKGDWGPKPAGEQGVDEAAKEGGKLPGQPAGSPNTDENLIEAGTSTAGDGSADGGLNSGEGPDPKAKSKL</sequence>
<reference evidence="2 3" key="1">
    <citation type="submission" date="2016-07" db="EMBL/GenBank/DDBJ databases">
        <title>Pervasive Adenine N6-methylation of Active Genes in Fungi.</title>
        <authorList>
            <consortium name="DOE Joint Genome Institute"/>
            <person name="Mondo S.J."/>
            <person name="Dannebaum R.O."/>
            <person name="Kuo R.C."/>
            <person name="Labutti K."/>
            <person name="Haridas S."/>
            <person name="Kuo A."/>
            <person name="Salamov A."/>
            <person name="Ahrendt S.R."/>
            <person name="Lipzen A."/>
            <person name="Sullivan W."/>
            <person name="Andreopoulos W.B."/>
            <person name="Clum A."/>
            <person name="Lindquist E."/>
            <person name="Daum C."/>
            <person name="Ramamoorthy G.K."/>
            <person name="Gryganskyi A."/>
            <person name="Culley D."/>
            <person name="Magnuson J.K."/>
            <person name="James T.Y."/>
            <person name="O'Malley M.A."/>
            <person name="Stajich J.E."/>
            <person name="Spatafora J.W."/>
            <person name="Visel A."/>
            <person name="Grigoriev I.V."/>
        </authorList>
    </citation>
    <scope>NUCLEOTIDE SEQUENCE [LARGE SCALE GENOMIC DNA]</scope>
    <source>
        <strain evidence="2 3">62-1032</strain>
    </source>
</reference>
<evidence type="ECO:0000313" key="2">
    <source>
        <dbReference type="EMBL" id="ORY77239.1"/>
    </source>
</evidence>
<dbReference type="InParanoid" id="A0A1Y2F061"/>
<protein>
    <submittedName>
        <fullName evidence="2">Uncharacterized protein</fullName>
    </submittedName>
</protein>
<feature type="compositionally biased region" description="Basic and acidic residues" evidence="1">
    <location>
        <begin position="23"/>
        <end position="44"/>
    </location>
</feature>
<accession>A0A1Y2F061</accession>
<feature type="region of interest" description="Disordered" evidence="1">
    <location>
        <begin position="1"/>
        <end position="109"/>
    </location>
</feature>
<evidence type="ECO:0000313" key="3">
    <source>
        <dbReference type="Proteomes" id="UP000193467"/>
    </source>
</evidence>
<comment type="caution">
    <text evidence="2">The sequence shown here is derived from an EMBL/GenBank/DDBJ whole genome shotgun (WGS) entry which is preliminary data.</text>
</comment>
<organism evidence="2 3">
    <name type="scientific">Leucosporidium creatinivorum</name>
    <dbReference type="NCBI Taxonomy" id="106004"/>
    <lineage>
        <taxon>Eukaryota</taxon>
        <taxon>Fungi</taxon>
        <taxon>Dikarya</taxon>
        <taxon>Basidiomycota</taxon>
        <taxon>Pucciniomycotina</taxon>
        <taxon>Microbotryomycetes</taxon>
        <taxon>Leucosporidiales</taxon>
        <taxon>Leucosporidium</taxon>
    </lineage>
</organism>
<name>A0A1Y2F061_9BASI</name>
<gene>
    <name evidence="2" type="ORF">BCR35DRAFT_305536</name>
</gene>
<keyword evidence="3" id="KW-1185">Reference proteome</keyword>